<evidence type="ECO:0000256" key="9">
    <source>
        <dbReference type="SAM" id="Phobius"/>
    </source>
</evidence>
<geneLocation type="mitochondrion" evidence="10"/>
<evidence type="ECO:0000256" key="8">
    <source>
        <dbReference type="RuleBase" id="RU000473"/>
    </source>
</evidence>
<sequence>MFIISSLFNTLICFVLVMVFVAFFILSERKVLSYIQLRKGPNKVGLAGLFQSFADLIKLLIKVKINVQQYRSLLALFGTYLLVVLSVSYCLLYASFFSGSFGNLDLPWFLIITSLTGYSLLGVGWGSYNKYSLFGALRSSFGSVSFEACLMCVLIIFGLFFSGYSFQWNSGSGSLFFCVIPLYFMWLVAILCETNRTPFDYAESESDLVSGFNTEYCNVYFTCLFACEYLIIFIICWFSSSIFFSGFWWWVSLVFNIIYFLWARATLPRVRYDYFVSFMWEACICLMTVYLLLAL</sequence>
<comment type="catalytic activity">
    <reaction evidence="8">
        <text>a ubiquinone + NADH + 5 H(+)(in) = a ubiquinol + NAD(+) + 4 H(+)(out)</text>
        <dbReference type="Rhea" id="RHEA:29091"/>
        <dbReference type="Rhea" id="RHEA-COMP:9565"/>
        <dbReference type="Rhea" id="RHEA-COMP:9566"/>
        <dbReference type="ChEBI" id="CHEBI:15378"/>
        <dbReference type="ChEBI" id="CHEBI:16389"/>
        <dbReference type="ChEBI" id="CHEBI:17976"/>
        <dbReference type="ChEBI" id="CHEBI:57540"/>
        <dbReference type="ChEBI" id="CHEBI:57945"/>
        <dbReference type="EC" id="7.1.1.2"/>
    </reaction>
</comment>
<name>A0A342K3V7_9PLAT</name>
<evidence type="ECO:0000256" key="3">
    <source>
        <dbReference type="ARBA" id="ARBA00021009"/>
    </source>
</evidence>
<keyword evidence="7" id="KW-0520">NAD</keyword>
<feature type="transmembrane region" description="Helical" evidence="9">
    <location>
        <begin position="108"/>
        <end position="128"/>
    </location>
</feature>
<dbReference type="GO" id="GO:0005743">
    <property type="term" value="C:mitochondrial inner membrane"/>
    <property type="evidence" value="ECO:0007669"/>
    <property type="project" value="UniProtKB-SubCell"/>
</dbReference>
<protein>
    <recommendedName>
        <fullName evidence="3 8">NADH-ubiquinone oxidoreductase chain 1</fullName>
        <ecNumber evidence="8">7.1.1.2</ecNumber>
    </recommendedName>
</protein>
<dbReference type="PROSITE" id="PS00668">
    <property type="entry name" value="COMPLEX1_ND1_2"/>
    <property type="match status" value="1"/>
</dbReference>
<dbReference type="EC" id="7.1.1.2" evidence="8"/>
<keyword evidence="8 10" id="KW-0496">Mitochondrion</keyword>
<evidence type="ECO:0000313" key="10">
    <source>
        <dbReference type="EMBL" id="ALP29101.1"/>
    </source>
</evidence>
<dbReference type="EMBL" id="KR871673">
    <property type="protein sequence ID" value="ALP29101.1"/>
    <property type="molecule type" value="Genomic_DNA"/>
</dbReference>
<feature type="transmembrane region" description="Helical" evidence="9">
    <location>
        <begin position="246"/>
        <end position="262"/>
    </location>
</feature>
<dbReference type="PANTHER" id="PTHR11432:SF3">
    <property type="entry name" value="NADH-UBIQUINONE OXIDOREDUCTASE CHAIN 1"/>
    <property type="match status" value="1"/>
</dbReference>
<keyword evidence="5 9" id="KW-1133">Transmembrane helix</keyword>
<organism evidence="10">
    <name type="scientific">Dactylogyrus lamellatus</name>
    <dbReference type="NCBI Taxonomy" id="231327"/>
    <lineage>
        <taxon>Eukaryota</taxon>
        <taxon>Metazoa</taxon>
        <taxon>Spiralia</taxon>
        <taxon>Lophotrochozoa</taxon>
        <taxon>Platyhelminthes</taxon>
        <taxon>Monogenea</taxon>
        <taxon>Monopisthocotylea</taxon>
        <taxon>Dactylogyridea</taxon>
        <taxon>Dactylogyridae</taxon>
        <taxon>Dactylogyrus</taxon>
    </lineage>
</organism>
<dbReference type="AlphaFoldDB" id="A0A342K3V7"/>
<evidence type="ECO:0000256" key="7">
    <source>
        <dbReference type="RuleBase" id="RU000471"/>
    </source>
</evidence>
<evidence type="ECO:0000256" key="5">
    <source>
        <dbReference type="ARBA" id="ARBA00022989"/>
    </source>
</evidence>
<keyword evidence="8" id="KW-0830">Ubiquinone</keyword>
<keyword evidence="4 7" id="KW-0812">Transmembrane</keyword>
<evidence type="ECO:0000256" key="2">
    <source>
        <dbReference type="ARBA" id="ARBA00010535"/>
    </source>
</evidence>
<feature type="transmembrane region" description="Helical" evidence="9">
    <location>
        <begin position="73"/>
        <end position="96"/>
    </location>
</feature>
<dbReference type="InterPro" id="IPR018086">
    <property type="entry name" value="NADH_UbQ_OxRdtase_su1_CS"/>
</dbReference>
<evidence type="ECO:0000256" key="1">
    <source>
        <dbReference type="ARBA" id="ARBA00004141"/>
    </source>
</evidence>
<evidence type="ECO:0000256" key="6">
    <source>
        <dbReference type="ARBA" id="ARBA00023136"/>
    </source>
</evidence>
<comment type="similarity">
    <text evidence="2 7">Belongs to the complex I subunit 1 family.</text>
</comment>
<feature type="transmembrane region" description="Helical" evidence="9">
    <location>
        <begin position="7"/>
        <end position="25"/>
    </location>
</feature>
<evidence type="ECO:0000256" key="4">
    <source>
        <dbReference type="ARBA" id="ARBA00022692"/>
    </source>
</evidence>
<feature type="transmembrane region" description="Helical" evidence="9">
    <location>
        <begin position="140"/>
        <end position="161"/>
    </location>
</feature>
<gene>
    <name evidence="10" type="primary">nad1</name>
</gene>
<dbReference type="GO" id="GO:0008137">
    <property type="term" value="F:NADH dehydrogenase (ubiquinone) activity"/>
    <property type="evidence" value="ECO:0007669"/>
    <property type="project" value="UniProtKB-EC"/>
</dbReference>
<feature type="transmembrane region" description="Helical" evidence="9">
    <location>
        <begin position="219"/>
        <end position="240"/>
    </location>
</feature>
<reference evidence="10" key="1">
    <citation type="submission" date="2015-05" db="EMBL/GenBank/DDBJ databases">
        <title>Complete mitochondrial genome of Dactylogyrus lamellatus (Platyhelminthes:Monogenea).</title>
        <authorList>
            <person name="Zhang D."/>
            <person name="Li W.X."/>
            <person name="Yang B.J."/>
            <person name="Zou H."/>
            <person name="Wang G.T."/>
        </authorList>
    </citation>
    <scope>NUCLEOTIDE SEQUENCE</scope>
</reference>
<dbReference type="GO" id="GO:0009060">
    <property type="term" value="P:aerobic respiration"/>
    <property type="evidence" value="ECO:0007669"/>
    <property type="project" value="TreeGrafter"/>
</dbReference>
<comment type="subcellular location">
    <subcellularLocation>
        <location evidence="1">Membrane</location>
        <topology evidence="1">Multi-pass membrane protein</topology>
    </subcellularLocation>
    <subcellularLocation>
        <location evidence="7">Mitochondrion inner membrane</location>
        <topology evidence="7">Multi-pass membrane protein</topology>
    </subcellularLocation>
</comment>
<dbReference type="PANTHER" id="PTHR11432">
    <property type="entry name" value="NADH DEHYDROGENASE SUBUNIT 1"/>
    <property type="match status" value="1"/>
</dbReference>
<dbReference type="Pfam" id="PF00146">
    <property type="entry name" value="NADHdh"/>
    <property type="match status" value="1"/>
</dbReference>
<keyword evidence="6 9" id="KW-0472">Membrane</keyword>
<proteinExistence type="inferred from homology"/>
<accession>A0A342K3V7</accession>
<feature type="transmembrane region" description="Helical" evidence="9">
    <location>
        <begin position="274"/>
        <end position="293"/>
    </location>
</feature>
<dbReference type="GO" id="GO:0003954">
    <property type="term" value="F:NADH dehydrogenase activity"/>
    <property type="evidence" value="ECO:0007669"/>
    <property type="project" value="TreeGrafter"/>
</dbReference>
<dbReference type="InterPro" id="IPR001694">
    <property type="entry name" value="NADH_UbQ_OxRdtase_su1/FPO"/>
</dbReference>
<feature type="transmembrane region" description="Helical" evidence="9">
    <location>
        <begin position="173"/>
        <end position="192"/>
    </location>
</feature>